<dbReference type="SUPFAM" id="SSF52980">
    <property type="entry name" value="Restriction endonuclease-like"/>
    <property type="match status" value="1"/>
</dbReference>
<dbReference type="GO" id="GO:0006281">
    <property type="term" value="P:DNA repair"/>
    <property type="evidence" value="ECO:0007669"/>
    <property type="project" value="UniProtKB-KW"/>
</dbReference>
<feature type="region of interest" description="Disordered" evidence="7">
    <location>
        <begin position="1"/>
        <end position="22"/>
    </location>
</feature>
<organism evidence="8 9">
    <name type="scientific">Agrobacterium radiobacter</name>
    <dbReference type="NCBI Taxonomy" id="362"/>
    <lineage>
        <taxon>Bacteria</taxon>
        <taxon>Pseudomonadati</taxon>
        <taxon>Pseudomonadota</taxon>
        <taxon>Alphaproteobacteria</taxon>
        <taxon>Hyphomicrobiales</taxon>
        <taxon>Rhizobiaceae</taxon>
        <taxon>Rhizobium/Agrobacterium group</taxon>
        <taxon>Agrobacterium</taxon>
        <taxon>Agrobacterium tumefaciens complex</taxon>
    </lineage>
</organism>
<dbReference type="Pfam" id="PF03852">
    <property type="entry name" value="Vsr"/>
    <property type="match status" value="1"/>
</dbReference>
<evidence type="ECO:0000313" key="8">
    <source>
        <dbReference type="EMBL" id="MES4993867.1"/>
    </source>
</evidence>
<sequence length="109" mass="12617">MKDDHGLPVSAQRSSNMRAVRSGDTNPELIVRKLLHALGFRFRLRRADLPGKPDIVLPRYQTVIFVHGCFWHRHTCKRASTPKTRTEFWEAKLAGNVARDRRVIDELRA</sequence>
<evidence type="ECO:0000313" key="9">
    <source>
        <dbReference type="Proteomes" id="UP001438189"/>
    </source>
</evidence>
<reference evidence="8 9" key="1">
    <citation type="submission" date="2024-06" db="EMBL/GenBank/DDBJ databases">
        <title>Genome sequencing of Agrobacterium spp. from tobacco in Serbia.</title>
        <authorList>
            <person name="Ilicic R.J."/>
            <person name="Studholme D.J."/>
            <person name="Jelusic A."/>
            <person name="Barac G."/>
            <person name="Bagi F."/>
            <person name="Popovic Milovanovic T."/>
        </authorList>
    </citation>
    <scope>NUCLEOTIDE SEQUENCE [LARGE SCALE GENOMIC DNA]</scope>
    <source>
        <strain evidence="8 9">DA1</strain>
    </source>
</reference>
<keyword evidence="5" id="KW-0234">DNA repair</keyword>
<evidence type="ECO:0000256" key="6">
    <source>
        <dbReference type="ARBA" id="ARBA00029466"/>
    </source>
</evidence>
<comment type="similarity">
    <text evidence="6">Belongs to the Vsr family.</text>
</comment>
<dbReference type="GO" id="GO:0016787">
    <property type="term" value="F:hydrolase activity"/>
    <property type="evidence" value="ECO:0007669"/>
    <property type="project" value="UniProtKB-KW"/>
</dbReference>
<dbReference type="Gene3D" id="3.40.960.10">
    <property type="entry name" value="VSR Endonuclease"/>
    <property type="match status" value="1"/>
</dbReference>
<keyword evidence="1" id="KW-0540">Nuclease</keyword>
<keyword evidence="3" id="KW-0227">DNA damage</keyword>
<dbReference type="NCBIfam" id="TIGR00632">
    <property type="entry name" value="vsr"/>
    <property type="match status" value="1"/>
</dbReference>
<keyword evidence="4" id="KW-0378">Hydrolase</keyword>
<gene>
    <name evidence="8" type="primary">vsr</name>
    <name evidence="8" type="ORF">ABVB70_26605</name>
</gene>
<dbReference type="InterPro" id="IPR004603">
    <property type="entry name" value="DNA_mismatch_endonuc_vsr"/>
</dbReference>
<keyword evidence="2 8" id="KW-0255">Endonuclease</keyword>
<dbReference type="AlphaFoldDB" id="A0ABD5LSV1"/>
<evidence type="ECO:0000256" key="5">
    <source>
        <dbReference type="ARBA" id="ARBA00023204"/>
    </source>
</evidence>
<accession>A0ABD5LSV1</accession>
<dbReference type="InterPro" id="IPR011335">
    <property type="entry name" value="Restrct_endonuc-II-like"/>
</dbReference>
<proteinExistence type="inferred from homology"/>
<evidence type="ECO:0000256" key="4">
    <source>
        <dbReference type="ARBA" id="ARBA00022801"/>
    </source>
</evidence>
<evidence type="ECO:0000256" key="3">
    <source>
        <dbReference type="ARBA" id="ARBA00022763"/>
    </source>
</evidence>
<dbReference type="RefSeq" id="WP_353574762.1">
    <property type="nucleotide sequence ID" value="NZ_JBETME010000024.1"/>
</dbReference>
<name>A0ABD5LSV1_AGRRD</name>
<dbReference type="Proteomes" id="UP001438189">
    <property type="component" value="Unassembled WGS sequence"/>
</dbReference>
<protein>
    <submittedName>
        <fullName evidence="8">DNA mismatch endonuclease Vsr</fullName>
    </submittedName>
</protein>
<evidence type="ECO:0000256" key="7">
    <source>
        <dbReference type="SAM" id="MobiDB-lite"/>
    </source>
</evidence>
<comment type="caution">
    <text evidence="8">The sequence shown here is derived from an EMBL/GenBank/DDBJ whole genome shotgun (WGS) entry which is preliminary data.</text>
</comment>
<dbReference type="GO" id="GO:0004519">
    <property type="term" value="F:endonuclease activity"/>
    <property type="evidence" value="ECO:0007669"/>
    <property type="project" value="UniProtKB-KW"/>
</dbReference>
<dbReference type="EMBL" id="JBETME010000024">
    <property type="protein sequence ID" value="MES4993867.1"/>
    <property type="molecule type" value="Genomic_DNA"/>
</dbReference>
<evidence type="ECO:0000256" key="2">
    <source>
        <dbReference type="ARBA" id="ARBA00022759"/>
    </source>
</evidence>
<evidence type="ECO:0000256" key="1">
    <source>
        <dbReference type="ARBA" id="ARBA00022722"/>
    </source>
</evidence>
<dbReference type="CDD" id="cd00221">
    <property type="entry name" value="Vsr"/>
    <property type="match status" value="1"/>
</dbReference>